<feature type="non-terminal residue" evidence="1">
    <location>
        <position position="1"/>
    </location>
</feature>
<dbReference type="HOGENOM" id="CLU_2693441_0_0_9"/>
<organism evidence="1 2">
    <name type="scientific">Desulfitobacterium hafniense DP7</name>
    <dbReference type="NCBI Taxonomy" id="537010"/>
    <lineage>
        <taxon>Bacteria</taxon>
        <taxon>Bacillati</taxon>
        <taxon>Bacillota</taxon>
        <taxon>Clostridia</taxon>
        <taxon>Eubacteriales</taxon>
        <taxon>Desulfitobacteriaceae</taxon>
        <taxon>Desulfitobacterium</taxon>
    </lineage>
</organism>
<dbReference type="PATRIC" id="fig|537010.4.peg.2349"/>
<dbReference type="EMBL" id="AFZX01000064">
    <property type="protein sequence ID" value="EHL06836.1"/>
    <property type="molecule type" value="Genomic_DNA"/>
</dbReference>
<name>G9XNG1_DESHA</name>
<accession>G9XNG1</accession>
<proteinExistence type="predicted"/>
<dbReference type="Proteomes" id="UP000004416">
    <property type="component" value="Unassembled WGS sequence"/>
</dbReference>
<protein>
    <submittedName>
        <fullName evidence="1">Uncharacterized protein</fullName>
    </submittedName>
</protein>
<dbReference type="InterPro" id="IPR019300">
    <property type="entry name" value="CooT"/>
</dbReference>
<dbReference type="AlphaFoldDB" id="G9XNG1"/>
<dbReference type="Pfam" id="PF10133">
    <property type="entry name" value="CooT"/>
    <property type="match status" value="1"/>
</dbReference>
<evidence type="ECO:0000313" key="2">
    <source>
        <dbReference type="Proteomes" id="UP000004416"/>
    </source>
</evidence>
<evidence type="ECO:0000313" key="1">
    <source>
        <dbReference type="EMBL" id="EHL06836.1"/>
    </source>
</evidence>
<sequence length="73" mass="8177">GTKSIIRGGMAMCEANAYLKDGVEEVLFMEAVDIIEPHDEGLKLVDIYGKQKFIRASIKDMNLLNHRIVLEKG</sequence>
<gene>
    <name evidence="1" type="ORF">HMPREF0322_02503</name>
</gene>
<reference evidence="1 2" key="1">
    <citation type="submission" date="2011-08" db="EMBL/GenBank/DDBJ databases">
        <authorList>
            <person name="Weinstock G."/>
            <person name="Sodergren E."/>
            <person name="Clifton S."/>
            <person name="Fulton L."/>
            <person name="Fulton B."/>
            <person name="Courtney L."/>
            <person name="Fronick C."/>
            <person name="Harrison M."/>
            <person name="Strong C."/>
            <person name="Farmer C."/>
            <person name="Delahaunty K."/>
            <person name="Markovic C."/>
            <person name="Hall O."/>
            <person name="Minx P."/>
            <person name="Tomlinson C."/>
            <person name="Mitreva M."/>
            <person name="Hou S."/>
            <person name="Chen J."/>
            <person name="Wollam A."/>
            <person name="Pepin K.H."/>
            <person name="Johnson M."/>
            <person name="Bhonagiri V."/>
            <person name="Zhang X."/>
            <person name="Suruliraj S."/>
            <person name="Warren W."/>
            <person name="Chinwalla A."/>
            <person name="Mardis E.R."/>
            <person name="Wilson R.K."/>
        </authorList>
    </citation>
    <scope>NUCLEOTIDE SEQUENCE [LARGE SCALE GENOMIC DNA]</scope>
    <source>
        <strain evidence="1 2">DP7</strain>
    </source>
</reference>
<comment type="caution">
    <text evidence="1">The sequence shown here is derived from an EMBL/GenBank/DDBJ whole genome shotgun (WGS) entry which is preliminary data.</text>
</comment>